<dbReference type="PANTHER" id="PTHR10039:SF14">
    <property type="entry name" value="NACHT DOMAIN-CONTAINING PROTEIN"/>
    <property type="match status" value="1"/>
</dbReference>
<dbReference type="InterPro" id="IPR027417">
    <property type="entry name" value="P-loop_NTPase"/>
</dbReference>
<dbReference type="PANTHER" id="PTHR10039">
    <property type="entry name" value="AMELOGENIN"/>
    <property type="match status" value="1"/>
</dbReference>
<evidence type="ECO:0000256" key="1">
    <source>
        <dbReference type="ARBA" id="ARBA00022737"/>
    </source>
</evidence>
<keyword evidence="4" id="KW-1185">Reference proteome</keyword>
<reference evidence="3 4" key="1">
    <citation type="journal article" date="2019" name="Nat. Ecol. Evol.">
        <title>Megaphylogeny resolves global patterns of mushroom evolution.</title>
        <authorList>
            <person name="Varga T."/>
            <person name="Krizsan K."/>
            <person name="Foldi C."/>
            <person name="Dima B."/>
            <person name="Sanchez-Garcia M."/>
            <person name="Sanchez-Ramirez S."/>
            <person name="Szollosi G.J."/>
            <person name="Szarkandi J.G."/>
            <person name="Papp V."/>
            <person name="Albert L."/>
            <person name="Andreopoulos W."/>
            <person name="Angelini C."/>
            <person name="Antonin V."/>
            <person name="Barry K.W."/>
            <person name="Bougher N.L."/>
            <person name="Buchanan P."/>
            <person name="Buyck B."/>
            <person name="Bense V."/>
            <person name="Catcheside P."/>
            <person name="Chovatia M."/>
            <person name="Cooper J."/>
            <person name="Damon W."/>
            <person name="Desjardin D."/>
            <person name="Finy P."/>
            <person name="Geml J."/>
            <person name="Haridas S."/>
            <person name="Hughes K."/>
            <person name="Justo A."/>
            <person name="Karasinski D."/>
            <person name="Kautmanova I."/>
            <person name="Kiss B."/>
            <person name="Kocsube S."/>
            <person name="Kotiranta H."/>
            <person name="LaButti K.M."/>
            <person name="Lechner B.E."/>
            <person name="Liimatainen K."/>
            <person name="Lipzen A."/>
            <person name="Lukacs Z."/>
            <person name="Mihaltcheva S."/>
            <person name="Morgado L.N."/>
            <person name="Niskanen T."/>
            <person name="Noordeloos M.E."/>
            <person name="Ohm R.A."/>
            <person name="Ortiz-Santana B."/>
            <person name="Ovrebo C."/>
            <person name="Racz N."/>
            <person name="Riley R."/>
            <person name="Savchenko A."/>
            <person name="Shiryaev A."/>
            <person name="Soop K."/>
            <person name="Spirin V."/>
            <person name="Szebenyi C."/>
            <person name="Tomsovsky M."/>
            <person name="Tulloss R.E."/>
            <person name="Uehling J."/>
            <person name="Grigoriev I.V."/>
            <person name="Vagvolgyi C."/>
            <person name="Papp T."/>
            <person name="Martin F.M."/>
            <person name="Miettinen O."/>
            <person name="Hibbett D.S."/>
            <person name="Nagy L.G."/>
        </authorList>
    </citation>
    <scope>NUCLEOTIDE SEQUENCE [LARGE SCALE GENOMIC DNA]</scope>
    <source>
        <strain evidence="3 4">FP101781</strain>
    </source>
</reference>
<comment type="caution">
    <text evidence="3">The sequence shown here is derived from an EMBL/GenBank/DDBJ whole genome shotgun (WGS) entry which is preliminary data.</text>
</comment>
<dbReference type="Pfam" id="PF24883">
    <property type="entry name" value="NPHP3_N"/>
    <property type="match status" value="1"/>
</dbReference>
<gene>
    <name evidence="3" type="ORF">FA13DRAFT_151997</name>
</gene>
<evidence type="ECO:0000313" key="3">
    <source>
        <dbReference type="EMBL" id="TEB33406.1"/>
    </source>
</evidence>
<evidence type="ECO:0000313" key="4">
    <source>
        <dbReference type="Proteomes" id="UP000298030"/>
    </source>
</evidence>
<dbReference type="Gene3D" id="3.40.50.300">
    <property type="entry name" value="P-loop containing nucleotide triphosphate hydrolases"/>
    <property type="match status" value="1"/>
</dbReference>
<dbReference type="EMBL" id="QPFP01000012">
    <property type="protein sequence ID" value="TEB33406.1"/>
    <property type="molecule type" value="Genomic_DNA"/>
</dbReference>
<sequence>MAQSKDDQQEIVRLVREINFAIELSMLDVTIRGHTLTLQAVKGIHWLQSHGATEFQKIHESFSRVEKGVDQLTKAKSLKRLGAVKGFAFGAGYERGQCVAGSRIALLSQLLAWGEDEASIHAFWLNGPAGTGKTAISETLCSELSKRGLLGASFFCSVKTEDLSEVRHIIPTLAKALAEIHPRFGNALVAALDSEMRDPVWQMDVAEQYEFLILRPAREAFQNDHECIILCVDALDECRNKRALKEFLLAVISMPPPPFLKVFFTSRPESSLKDELDTPSCVALRQTLRLHEIKDTFVRADVGLFVHHELGRIQLLRDAYPGDQWPPPEVQVILERSGTFFIVAATIMRYIDDEAGDTVEGFREFHRLGGSVPSGVHSLYQRILQTAFGILKPKEKENALSCLSLLCCGPWDFAGPERQAQVRGATVWLIHRNQTLASKPT</sequence>
<name>A0A4Y7TGW9_COPMI</name>
<dbReference type="OrthoDB" id="3269932at2759"/>
<dbReference type="InterPro" id="IPR056884">
    <property type="entry name" value="NPHP3-like_N"/>
</dbReference>
<proteinExistence type="predicted"/>
<evidence type="ECO:0000259" key="2">
    <source>
        <dbReference type="Pfam" id="PF24883"/>
    </source>
</evidence>
<protein>
    <recommendedName>
        <fullName evidence="2">Nephrocystin 3-like N-terminal domain-containing protein</fullName>
    </recommendedName>
</protein>
<dbReference type="SUPFAM" id="SSF52540">
    <property type="entry name" value="P-loop containing nucleoside triphosphate hydrolases"/>
    <property type="match status" value="1"/>
</dbReference>
<feature type="domain" description="Nephrocystin 3-like N-terminal" evidence="2">
    <location>
        <begin position="109"/>
        <end position="267"/>
    </location>
</feature>
<dbReference type="STRING" id="71717.A0A4Y7TGW9"/>
<organism evidence="3 4">
    <name type="scientific">Coprinellus micaceus</name>
    <name type="common">Glistening ink-cap mushroom</name>
    <name type="synonym">Coprinus micaceus</name>
    <dbReference type="NCBI Taxonomy" id="71717"/>
    <lineage>
        <taxon>Eukaryota</taxon>
        <taxon>Fungi</taxon>
        <taxon>Dikarya</taxon>
        <taxon>Basidiomycota</taxon>
        <taxon>Agaricomycotina</taxon>
        <taxon>Agaricomycetes</taxon>
        <taxon>Agaricomycetidae</taxon>
        <taxon>Agaricales</taxon>
        <taxon>Agaricineae</taxon>
        <taxon>Psathyrellaceae</taxon>
        <taxon>Coprinellus</taxon>
    </lineage>
</organism>
<dbReference type="Proteomes" id="UP000298030">
    <property type="component" value="Unassembled WGS sequence"/>
</dbReference>
<keyword evidence="1" id="KW-0677">Repeat</keyword>
<dbReference type="AlphaFoldDB" id="A0A4Y7TGW9"/>
<accession>A0A4Y7TGW9</accession>